<dbReference type="EMBL" id="CCKQ01018925">
    <property type="protein sequence ID" value="CDW90924.1"/>
    <property type="molecule type" value="Genomic_DNA"/>
</dbReference>
<evidence type="ECO:0000313" key="2">
    <source>
        <dbReference type="EMBL" id="CDW90924.1"/>
    </source>
</evidence>
<feature type="transmembrane region" description="Helical" evidence="1">
    <location>
        <begin position="500"/>
        <end position="523"/>
    </location>
</feature>
<evidence type="ECO:0000313" key="3">
    <source>
        <dbReference type="Proteomes" id="UP000039865"/>
    </source>
</evidence>
<sequence>MNLKLNDLMLINENITDNYTQISPNRTIAIYTYLDQFLNSTTQLKNSQTQLSLQTAGLSYESRQRINPENVILSLESIPDLPSKISYNIWEAVMQIVVYAYRLAETPFQIIHQNPYVQFISNNCMNSVMSALQESTDAIIYESDKTREKNIDIFMYLLIAVSCALVLSMGFLLPVIRKAKYNKQEVFELFTHRKIEKCIDDQLKKCRWFITKYQAQAENQNYEAELQDNMIEEHTHIPEKEMKADDDKQSEYMKNYKKQKKKWKQINTNFGVLILKFSVFILLIEAFFLFNYFISKQFLDRVSLITKELRYLISRQPDLSMLLLMEKELFYSNNTAKFLFQDVKDIIDQSYTVQYESYQELLKAFSKNYNTHSDTYNKAFEALIYKDSCDYMTFAKYIDNGNQKLLRIEISKEDCKAINGGILQKGLYNSVVKFWTQMQQLHNDFFGSNRTQADIVKFLNHQKLIQSEVISERIFEPSHWELVQILKSDIDQYFNAEFRLYQAVFIIFMLYILTIYFLIWRIFMKHLVEELWKAKSVLRYY</sequence>
<dbReference type="OMA" id="WENAIAS"/>
<dbReference type="AlphaFoldDB" id="A0A078B970"/>
<proteinExistence type="predicted"/>
<protein>
    <recommendedName>
        <fullName evidence="4">Transmembrane protein</fullName>
    </recommendedName>
</protein>
<dbReference type="InParanoid" id="A0A078B970"/>
<dbReference type="PANTHER" id="PTHR31600">
    <property type="entry name" value="TINY MACROCYSTS PROTEIN B-RELATED"/>
    <property type="match status" value="1"/>
</dbReference>
<organism evidence="2 3">
    <name type="scientific">Stylonychia lemnae</name>
    <name type="common">Ciliate</name>
    <dbReference type="NCBI Taxonomy" id="5949"/>
    <lineage>
        <taxon>Eukaryota</taxon>
        <taxon>Sar</taxon>
        <taxon>Alveolata</taxon>
        <taxon>Ciliophora</taxon>
        <taxon>Intramacronucleata</taxon>
        <taxon>Spirotrichea</taxon>
        <taxon>Stichotrichia</taxon>
        <taxon>Sporadotrichida</taxon>
        <taxon>Oxytrichidae</taxon>
        <taxon>Stylonychinae</taxon>
        <taxon>Stylonychia</taxon>
    </lineage>
</organism>
<accession>A0A078B970</accession>
<dbReference type="InterPro" id="IPR052994">
    <property type="entry name" value="Tiny_macrocysts_regulators"/>
</dbReference>
<reference evidence="2 3" key="1">
    <citation type="submission" date="2014-06" db="EMBL/GenBank/DDBJ databases">
        <authorList>
            <person name="Swart Estienne"/>
        </authorList>
    </citation>
    <scope>NUCLEOTIDE SEQUENCE [LARGE SCALE GENOMIC DNA]</scope>
    <source>
        <strain evidence="2 3">130c</strain>
    </source>
</reference>
<dbReference type="Proteomes" id="UP000039865">
    <property type="component" value="Unassembled WGS sequence"/>
</dbReference>
<keyword evidence="1" id="KW-0812">Transmembrane</keyword>
<keyword evidence="1" id="KW-1133">Transmembrane helix</keyword>
<keyword evidence="3" id="KW-1185">Reference proteome</keyword>
<keyword evidence="1" id="KW-0472">Membrane</keyword>
<evidence type="ECO:0000256" key="1">
    <source>
        <dbReference type="SAM" id="Phobius"/>
    </source>
</evidence>
<gene>
    <name evidence="2" type="primary">Contig6212.g6649</name>
    <name evidence="2" type="ORF">STYLEM_20072</name>
</gene>
<name>A0A078B970_STYLE</name>
<dbReference type="PANTHER" id="PTHR31600:SF2">
    <property type="entry name" value="GAMETE ENRICHED GENE 10 PROTEIN-RELATED"/>
    <property type="match status" value="1"/>
</dbReference>
<feature type="transmembrane region" description="Helical" evidence="1">
    <location>
        <begin position="270"/>
        <end position="294"/>
    </location>
</feature>
<evidence type="ECO:0008006" key="4">
    <source>
        <dbReference type="Google" id="ProtNLM"/>
    </source>
</evidence>
<feature type="transmembrane region" description="Helical" evidence="1">
    <location>
        <begin position="153"/>
        <end position="176"/>
    </location>
</feature>